<keyword evidence="2" id="KW-1185">Reference proteome</keyword>
<name>A0ABT2MTG9_9CYAN</name>
<sequence length="322" mass="36184">MKSNQIPELEIFTIPMLIAGTSRRLAKQFALEQLNRQKAEQVYFNTLAVCVVKDYLEWMGIATEVSAAESWNAIARLGSNVADLPVTGLGRIECRPMREHEPTCHIPPEVWCDRLGYVVVEIQDSLKEANIVGFINRIDSQQLPLNQLQPIETLLTTLAELRLEVSANNAIASHSPVVLLSQWLQGSFTESWQSFQAIFGEETLAYHFRNSPREGDGGVERATLIDLEMQFATQAVVLLVALTPEGDRIAVRVRLYPPDGETYLPPNLKLALLSPEGEVLQDVRSRRQDNYIQLPRFTGEPGERFSIQVALENATIVEQFEI</sequence>
<dbReference type="Pfam" id="PF08852">
    <property type="entry name" value="DUF1822"/>
    <property type="match status" value="1"/>
</dbReference>
<gene>
    <name evidence="1" type="ORF">NG799_17130</name>
</gene>
<comment type="caution">
    <text evidence="1">The sequence shown here is derived from an EMBL/GenBank/DDBJ whole genome shotgun (WGS) entry which is preliminary data.</text>
</comment>
<dbReference type="RefSeq" id="WP_368007583.1">
    <property type="nucleotide sequence ID" value="NZ_JAMXFF010000026.1"/>
</dbReference>
<protein>
    <submittedName>
        <fullName evidence="1">DUF1822 family protein</fullName>
    </submittedName>
</protein>
<accession>A0ABT2MTG9</accession>
<evidence type="ECO:0000313" key="1">
    <source>
        <dbReference type="EMBL" id="MCT7968037.1"/>
    </source>
</evidence>
<dbReference type="Proteomes" id="UP001525890">
    <property type="component" value="Unassembled WGS sequence"/>
</dbReference>
<reference evidence="1 2" key="1">
    <citation type="journal article" date="2022" name="Front. Microbiol.">
        <title>High genomic differentiation and limited gene flow indicate recent cryptic speciation within the genus Laspinema (cyanobacteria).</title>
        <authorList>
            <person name="Stanojkovic A."/>
            <person name="Skoupy S."/>
            <person name="Skaloud P."/>
            <person name="Dvorak P."/>
        </authorList>
    </citation>
    <scope>NUCLEOTIDE SEQUENCE [LARGE SCALE GENOMIC DNA]</scope>
    <source>
        <strain evidence="1 2">D2a</strain>
    </source>
</reference>
<evidence type="ECO:0000313" key="2">
    <source>
        <dbReference type="Proteomes" id="UP001525890"/>
    </source>
</evidence>
<dbReference type="InterPro" id="IPR014951">
    <property type="entry name" value="DUF1822"/>
</dbReference>
<dbReference type="EMBL" id="JAMXFF010000026">
    <property type="protein sequence ID" value="MCT7968037.1"/>
    <property type="molecule type" value="Genomic_DNA"/>
</dbReference>
<organism evidence="1 2">
    <name type="scientific">Laspinema palackyanum D2a</name>
    <dbReference type="NCBI Taxonomy" id="2953684"/>
    <lineage>
        <taxon>Bacteria</taxon>
        <taxon>Bacillati</taxon>
        <taxon>Cyanobacteriota</taxon>
        <taxon>Cyanophyceae</taxon>
        <taxon>Oscillatoriophycideae</taxon>
        <taxon>Oscillatoriales</taxon>
        <taxon>Laspinemataceae</taxon>
        <taxon>Laspinema</taxon>
        <taxon>Laspinema palackyanum</taxon>
    </lineage>
</organism>
<proteinExistence type="predicted"/>